<dbReference type="HAMAP" id="MF_00456">
    <property type="entry name" value="ProB"/>
    <property type="match status" value="1"/>
</dbReference>
<dbReference type="Proteomes" id="UP001182556">
    <property type="component" value="Unassembled WGS sequence"/>
</dbReference>
<feature type="region of interest" description="Disordered" evidence="7">
    <location>
        <begin position="353"/>
        <end position="398"/>
    </location>
</feature>
<dbReference type="AlphaFoldDB" id="A0AAD9FX30"/>
<evidence type="ECO:0000256" key="4">
    <source>
        <dbReference type="ARBA" id="ARBA00022741"/>
    </source>
</evidence>
<organism evidence="9 10">
    <name type="scientific">Papiliotrema laurentii</name>
    <name type="common">Cryptococcus laurentii</name>
    <dbReference type="NCBI Taxonomy" id="5418"/>
    <lineage>
        <taxon>Eukaryota</taxon>
        <taxon>Fungi</taxon>
        <taxon>Dikarya</taxon>
        <taxon>Basidiomycota</taxon>
        <taxon>Agaricomycotina</taxon>
        <taxon>Tremellomycetes</taxon>
        <taxon>Tremellales</taxon>
        <taxon>Rhynchogastremaceae</taxon>
        <taxon>Papiliotrema</taxon>
    </lineage>
</organism>
<dbReference type="SUPFAM" id="SSF53633">
    <property type="entry name" value="Carbamate kinase-like"/>
    <property type="match status" value="1"/>
</dbReference>
<keyword evidence="1" id="KW-0028">Amino-acid biosynthesis</keyword>
<feature type="domain" description="Aspartate/glutamate/uridylate kinase" evidence="8">
    <location>
        <begin position="11"/>
        <end position="241"/>
    </location>
</feature>
<keyword evidence="2" id="KW-0641">Proline biosynthesis</keyword>
<dbReference type="PROSITE" id="PS50890">
    <property type="entry name" value="PUA"/>
    <property type="match status" value="1"/>
</dbReference>
<gene>
    <name evidence="9" type="ORF">DB88DRAFT_479405</name>
</gene>
<evidence type="ECO:0000256" key="7">
    <source>
        <dbReference type="SAM" id="MobiDB-lite"/>
    </source>
</evidence>
<dbReference type="EMBL" id="JAODAN010000001">
    <property type="protein sequence ID" value="KAK1927828.1"/>
    <property type="molecule type" value="Genomic_DNA"/>
</dbReference>
<dbReference type="InterPro" id="IPR041739">
    <property type="entry name" value="G5K_ProB"/>
</dbReference>
<dbReference type="Gene3D" id="2.30.130.10">
    <property type="entry name" value="PUA domain"/>
    <property type="match status" value="2"/>
</dbReference>
<dbReference type="PANTHER" id="PTHR43654">
    <property type="entry name" value="GLUTAMATE 5-KINASE"/>
    <property type="match status" value="1"/>
</dbReference>
<evidence type="ECO:0000256" key="5">
    <source>
        <dbReference type="ARBA" id="ARBA00022777"/>
    </source>
</evidence>
<keyword evidence="6" id="KW-0067">ATP-binding</keyword>
<evidence type="ECO:0000256" key="2">
    <source>
        <dbReference type="ARBA" id="ARBA00022650"/>
    </source>
</evidence>
<dbReference type="NCBIfam" id="TIGR01027">
    <property type="entry name" value="proB"/>
    <property type="match status" value="1"/>
</dbReference>
<dbReference type="GO" id="GO:0003723">
    <property type="term" value="F:RNA binding"/>
    <property type="evidence" value="ECO:0007669"/>
    <property type="project" value="InterPro"/>
</dbReference>
<evidence type="ECO:0000256" key="1">
    <source>
        <dbReference type="ARBA" id="ARBA00022605"/>
    </source>
</evidence>
<reference evidence="9" key="1">
    <citation type="submission" date="2023-02" db="EMBL/GenBank/DDBJ databases">
        <title>Identification and recombinant expression of a fungal hydrolase from Papiliotrema laurentii that hydrolyzes apple cutin and clears colloidal polyester polyurethane.</title>
        <authorList>
            <consortium name="DOE Joint Genome Institute"/>
            <person name="Roman V.A."/>
            <person name="Bojanowski C."/>
            <person name="Crable B.R."/>
            <person name="Wagner D.N."/>
            <person name="Hung C.S."/>
            <person name="Nadeau L.J."/>
            <person name="Schratz L."/>
            <person name="Haridas S."/>
            <person name="Pangilinan J."/>
            <person name="Lipzen A."/>
            <person name="Na H."/>
            <person name="Yan M."/>
            <person name="Ng V."/>
            <person name="Grigoriev I.V."/>
            <person name="Spatafora J.W."/>
            <person name="Barlow D."/>
            <person name="Biffinger J."/>
            <person name="Kelley-Loughnane N."/>
            <person name="Varaljay V.A."/>
            <person name="Crookes-Goodson W.J."/>
        </authorList>
    </citation>
    <scope>NUCLEOTIDE SEQUENCE</scope>
    <source>
        <strain evidence="9">5307AH</strain>
    </source>
</reference>
<dbReference type="InterPro" id="IPR005715">
    <property type="entry name" value="Glu_5kinase/COase_Synthase"/>
</dbReference>
<evidence type="ECO:0000256" key="6">
    <source>
        <dbReference type="ARBA" id="ARBA00022840"/>
    </source>
</evidence>
<dbReference type="PRINTS" id="PR00474">
    <property type="entry name" value="GLU5KINASE"/>
</dbReference>
<dbReference type="PANTHER" id="PTHR43654:SF3">
    <property type="entry name" value="GLUTAMATE 5-KINASE"/>
    <property type="match status" value="1"/>
</dbReference>
<evidence type="ECO:0000313" key="9">
    <source>
        <dbReference type="EMBL" id="KAK1927828.1"/>
    </source>
</evidence>
<dbReference type="PROSITE" id="PS00902">
    <property type="entry name" value="GLUTAMATE_5_KINASE"/>
    <property type="match status" value="1"/>
</dbReference>
<dbReference type="InterPro" id="IPR036393">
    <property type="entry name" value="AceGlu_kinase-like_sf"/>
</dbReference>
<name>A0AAD9FX30_PAPLA</name>
<dbReference type="GO" id="GO:0004349">
    <property type="term" value="F:glutamate 5-kinase activity"/>
    <property type="evidence" value="ECO:0007669"/>
    <property type="project" value="InterPro"/>
</dbReference>
<dbReference type="GO" id="GO:1901607">
    <property type="term" value="P:alpha-amino acid biosynthetic process"/>
    <property type="evidence" value="ECO:0007669"/>
    <property type="project" value="UniProtKB-ARBA"/>
</dbReference>
<keyword evidence="10" id="KW-1185">Reference proteome</keyword>
<keyword evidence="4" id="KW-0547">Nucleotide-binding</keyword>
<dbReference type="GO" id="GO:0005829">
    <property type="term" value="C:cytosol"/>
    <property type="evidence" value="ECO:0007669"/>
    <property type="project" value="TreeGrafter"/>
</dbReference>
<dbReference type="InterPro" id="IPR036974">
    <property type="entry name" value="PUA_sf"/>
</dbReference>
<evidence type="ECO:0000256" key="3">
    <source>
        <dbReference type="ARBA" id="ARBA00022679"/>
    </source>
</evidence>
<sequence>MTTKQKSPGLTIVIKLGTSSIVSPTPPFLPHLHLLSSIVETVVKLREMGHRVVLVSSGAIGVGLRRMGLEEKGKGLSRKQALAAIGQGRLIALYDNLFGQLDQPIAQILLTRTDISDRTRYLNAQNTFNELLSMGVVPIVNENDTVSVQEIKFGDNDTLSAIASAIVHADYLFLLTDVRCLYTDNPRTNPDAQPVRVVRDIRKVRQQVSTSTLGTSLGTGGMSTKLIAAELATAAGTTTVVMHSAHVEDIFGVIQGGAGPSGQVSETPRLDDGPLCTRFLRHDDPMRDRKWWIAHGLHSAGVIIMDEGALRGLQRKESGGRLLPAGVVRVEGPFASHQAVKLVVRRRRRPTLPASIQLTASSETSSTSPPPSPRLADHSENVSPLPAPQPGTPNIQPALSLSSSIASLDPLSRSVPPSPAMTALSERLAKTTMEGGQGSVKVVHELAVARGERTLTAADEGDWEEVEVGKGLALYNSSEIDRIKGMKSSHIEQVLGYCESEHVVDSITFFP</sequence>
<dbReference type="InterPro" id="IPR001057">
    <property type="entry name" value="Glu/AcGlu_kinase"/>
</dbReference>
<protein>
    <submittedName>
        <fullName evidence="9">Glutamate 5-kinase</fullName>
    </submittedName>
</protein>
<dbReference type="InterPro" id="IPR001048">
    <property type="entry name" value="Asp/Glu/Uridylate_kinase"/>
</dbReference>
<keyword evidence="3" id="KW-0808">Transferase</keyword>
<proteinExistence type="inferred from homology"/>
<dbReference type="InterPro" id="IPR019797">
    <property type="entry name" value="Glutamate_5-kinase_CS"/>
</dbReference>
<keyword evidence="5" id="KW-0418">Kinase</keyword>
<dbReference type="FunFam" id="3.40.1160.10:FF:000041">
    <property type="entry name" value="Glutamate 5-kinase, putative"/>
    <property type="match status" value="1"/>
</dbReference>
<comment type="caution">
    <text evidence="9">The sequence shown here is derived from an EMBL/GenBank/DDBJ whole genome shotgun (WGS) entry which is preliminary data.</text>
</comment>
<dbReference type="Gene3D" id="3.40.1160.10">
    <property type="entry name" value="Acetylglutamate kinase-like"/>
    <property type="match status" value="2"/>
</dbReference>
<evidence type="ECO:0000259" key="8">
    <source>
        <dbReference type="Pfam" id="PF00696"/>
    </source>
</evidence>
<accession>A0AAD9FX30</accession>
<dbReference type="FunFam" id="3.40.1160.10:FF:000045">
    <property type="entry name" value="Glutamate 5-kinase, variant"/>
    <property type="match status" value="1"/>
</dbReference>
<dbReference type="Pfam" id="PF00696">
    <property type="entry name" value="AA_kinase"/>
    <property type="match status" value="1"/>
</dbReference>
<dbReference type="GO" id="GO:0005524">
    <property type="term" value="F:ATP binding"/>
    <property type="evidence" value="ECO:0007669"/>
    <property type="project" value="UniProtKB-KW"/>
</dbReference>
<evidence type="ECO:0000313" key="10">
    <source>
        <dbReference type="Proteomes" id="UP001182556"/>
    </source>
</evidence>
<dbReference type="CDD" id="cd04242">
    <property type="entry name" value="AAK_G5K_ProB"/>
    <property type="match status" value="1"/>
</dbReference>